<dbReference type="Proteomes" id="UP000275846">
    <property type="component" value="Unassembled WGS sequence"/>
</dbReference>
<sequence length="86" mass="9436">MLLGLYDASLEFEARNTLASIARPGASWTQLKRLFSKREVARRLFFDRTSTVFSAAIAEPADGTVKDLNARESLLHPLGNANSLIG</sequence>
<proteinExistence type="predicted"/>
<dbReference type="STRING" id="70667.A0A183TCA3"/>
<accession>A0A183TCA3</accession>
<evidence type="ECO:0000313" key="2">
    <source>
        <dbReference type="Proteomes" id="UP000275846"/>
    </source>
</evidence>
<evidence type="ECO:0000313" key="1">
    <source>
        <dbReference type="EMBL" id="VDM00487.1"/>
    </source>
</evidence>
<reference evidence="1 2" key="2">
    <citation type="submission" date="2018-11" db="EMBL/GenBank/DDBJ databases">
        <authorList>
            <consortium name="Pathogen Informatics"/>
        </authorList>
    </citation>
    <scope>NUCLEOTIDE SEQUENCE [LARGE SCALE GENOMIC DNA]</scope>
    <source>
        <strain evidence="1 2">NST_G2</strain>
    </source>
</reference>
<organism evidence="3">
    <name type="scientific">Schistocephalus solidus</name>
    <name type="common">Tapeworm</name>
    <dbReference type="NCBI Taxonomy" id="70667"/>
    <lineage>
        <taxon>Eukaryota</taxon>
        <taxon>Metazoa</taxon>
        <taxon>Spiralia</taxon>
        <taxon>Lophotrochozoa</taxon>
        <taxon>Platyhelminthes</taxon>
        <taxon>Cestoda</taxon>
        <taxon>Eucestoda</taxon>
        <taxon>Diphyllobothriidea</taxon>
        <taxon>Diphyllobothriidae</taxon>
        <taxon>Schistocephalus</taxon>
    </lineage>
</organism>
<dbReference type="AlphaFoldDB" id="A0A183TCA3"/>
<gene>
    <name evidence="1" type="ORF">SSLN_LOCUS14101</name>
</gene>
<evidence type="ECO:0000313" key="3">
    <source>
        <dbReference type="WBParaSite" id="SSLN_0001463901-mRNA-1"/>
    </source>
</evidence>
<keyword evidence="2" id="KW-1185">Reference proteome</keyword>
<dbReference type="WBParaSite" id="SSLN_0001463901-mRNA-1">
    <property type="protein sequence ID" value="SSLN_0001463901-mRNA-1"/>
    <property type="gene ID" value="SSLN_0001463901"/>
</dbReference>
<reference evidence="3" key="1">
    <citation type="submission" date="2016-06" db="UniProtKB">
        <authorList>
            <consortium name="WormBaseParasite"/>
        </authorList>
    </citation>
    <scope>IDENTIFICATION</scope>
</reference>
<protein>
    <submittedName>
        <fullName evidence="3">Transposase</fullName>
    </submittedName>
</protein>
<dbReference type="OrthoDB" id="195089at2759"/>
<dbReference type="EMBL" id="UYSU01038650">
    <property type="protein sequence ID" value="VDM00487.1"/>
    <property type="molecule type" value="Genomic_DNA"/>
</dbReference>
<name>A0A183TCA3_SCHSO</name>